<geneLocation type="plasmid" evidence="2">
    <name>pedy32-46i</name>
</geneLocation>
<proteinExistence type="predicted"/>
<name>A0A346Y6A5_9ACTN</name>
<sequence>MTAATRPGAPVAPAKGTAVIAGRLLRAGMPARRGPRVLGAVAALRRAGRLGPFLLVTVDTDSVMTGDADTVVAEAMATPVGAWIVPTG</sequence>
<evidence type="ECO:0000313" key="2">
    <source>
        <dbReference type="Proteomes" id="UP000264006"/>
    </source>
</evidence>
<reference evidence="1 2" key="1">
    <citation type="submission" date="2018-09" db="EMBL/GenBank/DDBJ databases">
        <title>Complete genome sequence of Euzebya sp. DY32-46 isolated from seawater of Pacific Ocean.</title>
        <authorList>
            <person name="Xu L."/>
            <person name="Wu Y.-H."/>
            <person name="Xu X.-W."/>
        </authorList>
    </citation>
    <scope>NUCLEOTIDE SEQUENCE [LARGE SCALE GENOMIC DNA]</scope>
    <source>
        <strain evidence="1 2">DY32-46</strain>
        <plasmid evidence="2">pedy32-46i</plasmid>
    </source>
</reference>
<keyword evidence="2" id="KW-1185">Reference proteome</keyword>
<evidence type="ECO:0000313" key="1">
    <source>
        <dbReference type="EMBL" id="AXV10002.1"/>
    </source>
</evidence>
<dbReference type="EMBL" id="CP031166">
    <property type="protein sequence ID" value="AXV10002.1"/>
    <property type="molecule type" value="Genomic_DNA"/>
</dbReference>
<dbReference type="RefSeq" id="WP_114594597.1">
    <property type="nucleotide sequence ID" value="NZ_CP031166.1"/>
</dbReference>
<dbReference type="Proteomes" id="UP000264006">
    <property type="component" value="Plasmid pEDY32-46I"/>
</dbReference>
<protein>
    <submittedName>
        <fullName evidence="1">Uncharacterized protein</fullName>
    </submittedName>
</protein>
<dbReference type="AlphaFoldDB" id="A0A346Y6A5"/>
<keyword evidence="1" id="KW-0614">Plasmid</keyword>
<accession>A0A346Y6A5</accession>
<dbReference type="KEGG" id="euz:DVS28_b0232"/>
<organism evidence="1 2">
    <name type="scientific">Euzebya pacifica</name>
    <dbReference type="NCBI Taxonomy" id="1608957"/>
    <lineage>
        <taxon>Bacteria</taxon>
        <taxon>Bacillati</taxon>
        <taxon>Actinomycetota</taxon>
        <taxon>Nitriliruptoria</taxon>
        <taxon>Euzebyales</taxon>
    </lineage>
</organism>
<gene>
    <name evidence="1" type="ORF">DVS28_b0232</name>
</gene>